<dbReference type="InterPro" id="IPR037191">
    <property type="entry name" value="VPS9_dom_sf"/>
</dbReference>
<dbReference type="InterPro" id="IPR003123">
    <property type="entry name" value="VPS9"/>
</dbReference>
<feature type="compositionally biased region" description="Polar residues" evidence="1">
    <location>
        <begin position="19"/>
        <end position="31"/>
    </location>
</feature>
<accession>A0ABP1E9A8</accession>
<name>A0ABP1E9A8_9APHY</name>
<dbReference type="InterPro" id="IPR045046">
    <property type="entry name" value="Vps9-like"/>
</dbReference>
<dbReference type="PANTHER" id="PTHR23101:SF25">
    <property type="entry name" value="GTPASE-ACTIVATING PROTEIN AND VPS9 DOMAIN-CONTAINING PROTEIN 1"/>
    <property type="match status" value="1"/>
</dbReference>
<proteinExistence type="predicted"/>
<feature type="region of interest" description="Disordered" evidence="1">
    <location>
        <begin position="446"/>
        <end position="468"/>
    </location>
</feature>
<feature type="compositionally biased region" description="Low complexity" evidence="1">
    <location>
        <begin position="359"/>
        <end position="370"/>
    </location>
</feature>
<dbReference type="SUPFAM" id="SSF109993">
    <property type="entry name" value="VPS9 domain"/>
    <property type="match status" value="1"/>
</dbReference>
<gene>
    <name evidence="3" type="ORF">GFSPODELE1_LOCUS10208</name>
</gene>
<dbReference type="PANTHER" id="PTHR23101">
    <property type="entry name" value="RAB GDP/GTP EXCHANGE FACTOR"/>
    <property type="match status" value="1"/>
</dbReference>
<reference evidence="4" key="1">
    <citation type="submission" date="2024-04" db="EMBL/GenBank/DDBJ databases">
        <authorList>
            <person name="Shaw F."/>
            <person name="Minotto A."/>
        </authorList>
    </citation>
    <scope>NUCLEOTIDE SEQUENCE [LARGE SCALE GENOMIC DNA]</scope>
</reference>
<feature type="compositionally biased region" description="Acidic residues" evidence="1">
    <location>
        <begin position="1003"/>
        <end position="1021"/>
    </location>
</feature>
<dbReference type="EMBL" id="OZ037951">
    <property type="protein sequence ID" value="CAL1715404.1"/>
    <property type="molecule type" value="Genomic_DNA"/>
</dbReference>
<feature type="compositionally biased region" description="Low complexity" evidence="1">
    <location>
        <begin position="1079"/>
        <end position="1102"/>
    </location>
</feature>
<dbReference type="Proteomes" id="UP001497453">
    <property type="component" value="Chromosome 8"/>
</dbReference>
<evidence type="ECO:0000313" key="3">
    <source>
        <dbReference type="EMBL" id="CAL1715404.1"/>
    </source>
</evidence>
<feature type="compositionally biased region" description="Low complexity" evidence="1">
    <location>
        <begin position="48"/>
        <end position="59"/>
    </location>
</feature>
<evidence type="ECO:0000256" key="1">
    <source>
        <dbReference type="SAM" id="MobiDB-lite"/>
    </source>
</evidence>
<feature type="region of interest" description="Disordered" evidence="1">
    <location>
        <begin position="669"/>
        <end position="707"/>
    </location>
</feature>
<protein>
    <recommendedName>
        <fullName evidence="2">VPS9 domain-containing protein</fullName>
    </recommendedName>
</protein>
<feature type="compositionally biased region" description="Polar residues" evidence="1">
    <location>
        <begin position="1103"/>
        <end position="1116"/>
    </location>
</feature>
<feature type="compositionally biased region" description="Low complexity" evidence="1">
    <location>
        <begin position="515"/>
        <end position="528"/>
    </location>
</feature>
<feature type="region of interest" description="Disordered" evidence="1">
    <location>
        <begin position="511"/>
        <end position="555"/>
    </location>
</feature>
<feature type="domain" description="VPS9" evidence="2">
    <location>
        <begin position="584"/>
        <end position="844"/>
    </location>
</feature>
<evidence type="ECO:0000259" key="2">
    <source>
        <dbReference type="PROSITE" id="PS51205"/>
    </source>
</evidence>
<feature type="compositionally biased region" description="Low complexity" evidence="1">
    <location>
        <begin position="1028"/>
        <end position="1037"/>
    </location>
</feature>
<keyword evidence="4" id="KW-1185">Reference proteome</keyword>
<feature type="region of interest" description="Disordered" evidence="1">
    <location>
        <begin position="294"/>
        <end position="379"/>
    </location>
</feature>
<organism evidence="3 4">
    <name type="scientific">Somion occarium</name>
    <dbReference type="NCBI Taxonomy" id="3059160"/>
    <lineage>
        <taxon>Eukaryota</taxon>
        <taxon>Fungi</taxon>
        <taxon>Dikarya</taxon>
        <taxon>Basidiomycota</taxon>
        <taxon>Agaricomycotina</taxon>
        <taxon>Agaricomycetes</taxon>
        <taxon>Polyporales</taxon>
        <taxon>Cerrenaceae</taxon>
        <taxon>Somion</taxon>
    </lineage>
</organism>
<dbReference type="Pfam" id="PF02204">
    <property type="entry name" value="VPS9"/>
    <property type="match status" value="1"/>
</dbReference>
<feature type="region of interest" description="Disordered" evidence="1">
    <location>
        <begin position="961"/>
        <end position="1127"/>
    </location>
</feature>
<dbReference type="PROSITE" id="PS51205">
    <property type="entry name" value="VPS9"/>
    <property type="match status" value="1"/>
</dbReference>
<feature type="compositionally biased region" description="Basic and acidic residues" evidence="1">
    <location>
        <begin position="529"/>
        <end position="555"/>
    </location>
</feature>
<sequence>MSSKRDSGLFASGSIGRLQGTQLHRNTSHESLTAHPLLSPTAPTVLASSGSSISSTNSSHDAAPGSSSAPTPRYVPYTPRQRGAPASVTTGTAMQSIVQASPQHHPFQGDATSKLQLMNLKAAAQKGGLDAASIGWAILEKLGTEIDHSPEWNEIWNAISVHKATLLLPLEAHAPNESITPEFLRDHIVLCDGASRNNVPIITLSGLRGTLIEETLTIRSTLDPLSKQFQAILNPATRASALTSLPPLPLFTPAIPPEGVSSIPVSPSSSPTSNKTLSGSNVVYPTYILPSHHPSLPLPPRPTAHAASPSKPPLPPRPGVRSSSLTASGTPPHAASRLSNPFASLFGRAATPPPPPSPTTSTTPLQAPSTDASVQPVDASTEQVIGVPAFTMAKRIIHRDLAKNLLRALNTEIRSDLGIAPSWVAERIDDFVAEVGLMPFMKTKSKGKLGKTEDTTPPNAGAGGYVISSGPVSDDGIEGIGQRFQEFYADLEEELTRRKWGPGRSFGRGIVHHLNGGTSSSADSANTSSDEKTADVFDEKEKDPEETAEDQKEKRVREVLEAVERTICSVFYDRLFLQPSSDDASHDEALSSRIAAVNLLDLTLAHLGVEVGNSGTEVEAVVHACGETLTQLDTACRAPADKASILVAAHKIIVDGLSRLPPVRLKSDEDEILDEKTPRAASFGKRRSEADEDAASPEVPRPQIDTKTATLLPDSTEMVTSPDSDFTSTDTVKGLVVDSTTTSSTVVTMARQHSLTVEVPLRTPSPKLTISPAPPTTPTPVSGDIILPLMIFSVVKANPPHLVSHLLYTQRFRNQVIGGEESYCLINLLAVAEFLENVDLAALGLGESEKTVISAAELTPIPLRQAIGSEQSSPRTAQPSLRGRVEQQVDAIAGSANKVISGVVDSSFGVLRSFLPGSEQNATVVSPDTQESAPWNSSRAGFGLLRRDTGFSIASLTASLPGSVGKQKKDEESGQQLVEVPSRPGSSRSIRVGVDDGTSSSEASEDEDEEEESEEEEEEEYDTRSIRSFESMMSSRSGKSRRRKRMAAGPGGVGRKSLTDRLASMPGLSRLSQSTPNDSAKSPPASRRSSLLLPHHQSSGHSTSQNRFDTPISSRGASPVAIRISPPNPRFLECTVDDLKLSEVGELLREYKRLAEAVRAMGGFHDD</sequence>
<feature type="region of interest" description="Disordered" evidence="1">
    <location>
        <begin position="1"/>
        <end position="88"/>
    </location>
</feature>
<evidence type="ECO:0000313" key="4">
    <source>
        <dbReference type="Proteomes" id="UP001497453"/>
    </source>
</evidence>
<dbReference type="Gene3D" id="1.20.1050.80">
    <property type="entry name" value="VPS9 domain"/>
    <property type="match status" value="2"/>
</dbReference>